<dbReference type="GO" id="GO:0046872">
    <property type="term" value="F:metal ion binding"/>
    <property type="evidence" value="ECO:0007669"/>
    <property type="project" value="UniProtKB-KW"/>
</dbReference>
<dbReference type="Proteomes" id="UP000239430">
    <property type="component" value="Unassembled WGS sequence"/>
</dbReference>
<dbReference type="InterPro" id="IPR017896">
    <property type="entry name" value="4Fe4S_Fe-S-bd"/>
</dbReference>
<evidence type="ECO:0000256" key="2">
    <source>
        <dbReference type="ARBA" id="ARBA00022723"/>
    </source>
</evidence>
<dbReference type="Pfam" id="PF13247">
    <property type="entry name" value="Fer4_11"/>
    <property type="match status" value="1"/>
</dbReference>
<reference evidence="6 7" key="1">
    <citation type="submission" date="2018-03" db="EMBL/GenBank/DDBJ databases">
        <title>Genome sequence of Moorella stamsii DSM 26217.</title>
        <authorList>
            <person name="Poehlein A."/>
            <person name="Daniel R."/>
        </authorList>
    </citation>
    <scope>NUCLEOTIDE SEQUENCE [LARGE SCALE GENOMIC DNA]</scope>
    <source>
        <strain evidence="7">DSM 26217</strain>
    </source>
</reference>
<dbReference type="InterPro" id="IPR017900">
    <property type="entry name" value="4Fe4S_Fe_S_CS"/>
</dbReference>
<evidence type="ECO:0000259" key="5">
    <source>
        <dbReference type="PROSITE" id="PS51379"/>
    </source>
</evidence>
<evidence type="ECO:0000256" key="4">
    <source>
        <dbReference type="ARBA" id="ARBA00023014"/>
    </source>
</evidence>
<proteinExistence type="predicted"/>
<keyword evidence="7" id="KW-1185">Reference proteome</keyword>
<feature type="domain" description="4Fe-4S ferredoxin-type" evidence="5">
    <location>
        <begin position="75"/>
        <end position="104"/>
    </location>
</feature>
<dbReference type="InterPro" id="IPR050954">
    <property type="entry name" value="ET_IronSulfur_Cluster-Binding"/>
</dbReference>
<protein>
    <submittedName>
        <fullName evidence="6">Hydrogenase-4 component A</fullName>
        <ecNumber evidence="6">1.-.-.-</ecNumber>
    </submittedName>
</protein>
<feature type="domain" description="4Fe-4S ferredoxin-type" evidence="5">
    <location>
        <begin position="2"/>
        <end position="21"/>
    </location>
</feature>
<evidence type="ECO:0000256" key="1">
    <source>
        <dbReference type="ARBA" id="ARBA00022485"/>
    </source>
</evidence>
<sequence>MGKIVVTPENCTGCKACMMVCSLVHEKAASYRRSRIRIKKNEEIEEATPVVCQQCDEAPCMDVCPVEAIRRNEKNEVLLFSDECTGCQLCIEACPYDAIFFDAEKGAAFKCDLCGGEPACVTMCKLPRAIRYES</sequence>
<dbReference type="SUPFAM" id="SSF54862">
    <property type="entry name" value="4Fe-4S ferredoxins"/>
    <property type="match status" value="1"/>
</dbReference>
<evidence type="ECO:0000313" key="7">
    <source>
        <dbReference type="Proteomes" id="UP000239430"/>
    </source>
</evidence>
<keyword evidence="3" id="KW-0408">Iron</keyword>
<evidence type="ECO:0000313" key="6">
    <source>
        <dbReference type="EMBL" id="PRR73977.1"/>
    </source>
</evidence>
<dbReference type="AlphaFoldDB" id="A0A9X7J4X5"/>
<keyword evidence="2" id="KW-0479">Metal-binding</keyword>
<evidence type="ECO:0000256" key="3">
    <source>
        <dbReference type="ARBA" id="ARBA00023004"/>
    </source>
</evidence>
<feature type="domain" description="4Fe-4S ferredoxin-type" evidence="5">
    <location>
        <begin position="43"/>
        <end position="74"/>
    </location>
</feature>
<dbReference type="GO" id="GO:0016491">
    <property type="term" value="F:oxidoreductase activity"/>
    <property type="evidence" value="ECO:0007669"/>
    <property type="project" value="UniProtKB-KW"/>
</dbReference>
<gene>
    <name evidence="6" type="primary">hyfA</name>
    <name evidence="6" type="ORF">MOST_11910</name>
</gene>
<dbReference type="RefSeq" id="WP_054935484.1">
    <property type="nucleotide sequence ID" value="NZ_PVXL01000035.1"/>
</dbReference>
<dbReference type="EC" id="1.-.-.-" evidence="6"/>
<keyword evidence="1" id="KW-0004">4Fe-4S</keyword>
<dbReference type="PANTHER" id="PTHR43177:SF3">
    <property type="entry name" value="PROTEIN NRFC HOMOLOG"/>
    <property type="match status" value="1"/>
</dbReference>
<dbReference type="PROSITE" id="PS51379">
    <property type="entry name" value="4FE4S_FER_2"/>
    <property type="match status" value="3"/>
</dbReference>
<dbReference type="CDD" id="cd10550">
    <property type="entry name" value="DMSOR_beta_like"/>
    <property type="match status" value="1"/>
</dbReference>
<dbReference type="EMBL" id="PVXL01000035">
    <property type="protein sequence ID" value="PRR73977.1"/>
    <property type="molecule type" value="Genomic_DNA"/>
</dbReference>
<keyword evidence="4" id="KW-0411">Iron-sulfur</keyword>
<dbReference type="GO" id="GO:0051539">
    <property type="term" value="F:4 iron, 4 sulfur cluster binding"/>
    <property type="evidence" value="ECO:0007669"/>
    <property type="project" value="UniProtKB-KW"/>
</dbReference>
<name>A0A9X7J4X5_9FIRM</name>
<dbReference type="Gene3D" id="3.30.70.20">
    <property type="match status" value="2"/>
</dbReference>
<accession>A0A9X7J4X5</accession>
<dbReference type="PROSITE" id="PS00198">
    <property type="entry name" value="4FE4S_FER_1"/>
    <property type="match status" value="1"/>
</dbReference>
<comment type="caution">
    <text evidence="6">The sequence shown here is derived from an EMBL/GenBank/DDBJ whole genome shotgun (WGS) entry which is preliminary data.</text>
</comment>
<dbReference type="Pfam" id="PF12800">
    <property type="entry name" value="Fer4_4"/>
    <property type="match status" value="1"/>
</dbReference>
<dbReference type="PANTHER" id="PTHR43177">
    <property type="entry name" value="PROTEIN NRFC"/>
    <property type="match status" value="1"/>
</dbReference>
<keyword evidence="6" id="KW-0560">Oxidoreductase</keyword>
<organism evidence="6 7">
    <name type="scientific">Neomoorella stamsii</name>
    <dbReference type="NCBI Taxonomy" id="1266720"/>
    <lineage>
        <taxon>Bacteria</taxon>
        <taxon>Bacillati</taxon>
        <taxon>Bacillota</taxon>
        <taxon>Clostridia</taxon>
        <taxon>Neomoorellales</taxon>
        <taxon>Neomoorellaceae</taxon>
        <taxon>Neomoorella</taxon>
    </lineage>
</organism>